<keyword evidence="6" id="KW-1185">Reference proteome</keyword>
<gene>
    <name evidence="5" type="ORF">ACFPCY_31345</name>
</gene>
<evidence type="ECO:0000259" key="4">
    <source>
        <dbReference type="Pfam" id="PF01872"/>
    </source>
</evidence>
<protein>
    <submittedName>
        <fullName evidence="5">Dihydrofolate reductase family protein</fullName>
    </submittedName>
</protein>
<organism evidence="5 6">
    <name type="scientific">Actinomadura gamaensis</name>
    <dbReference type="NCBI Taxonomy" id="1763541"/>
    <lineage>
        <taxon>Bacteria</taxon>
        <taxon>Bacillati</taxon>
        <taxon>Actinomycetota</taxon>
        <taxon>Actinomycetes</taxon>
        <taxon>Streptosporangiales</taxon>
        <taxon>Thermomonosporaceae</taxon>
        <taxon>Actinomadura</taxon>
    </lineage>
</organism>
<comment type="pathway">
    <text evidence="1">Cofactor biosynthesis; riboflavin biosynthesis.</text>
</comment>
<keyword evidence="2" id="KW-0521">NADP</keyword>
<dbReference type="Gene3D" id="3.40.430.10">
    <property type="entry name" value="Dihydrofolate Reductase, subunit A"/>
    <property type="match status" value="1"/>
</dbReference>
<keyword evidence="3" id="KW-0560">Oxidoreductase</keyword>
<dbReference type="PANTHER" id="PTHR38011">
    <property type="entry name" value="DIHYDROFOLATE REDUCTASE FAMILY PROTEIN (AFU_ORTHOLOGUE AFUA_8G06820)"/>
    <property type="match status" value="1"/>
</dbReference>
<name>A0ABV9U5Q8_9ACTN</name>
<proteinExistence type="predicted"/>
<evidence type="ECO:0000256" key="1">
    <source>
        <dbReference type="ARBA" id="ARBA00005104"/>
    </source>
</evidence>
<evidence type="ECO:0000256" key="3">
    <source>
        <dbReference type="ARBA" id="ARBA00023002"/>
    </source>
</evidence>
<evidence type="ECO:0000256" key="2">
    <source>
        <dbReference type="ARBA" id="ARBA00022857"/>
    </source>
</evidence>
<dbReference type="PANTHER" id="PTHR38011:SF7">
    <property type="entry name" value="2,5-DIAMINO-6-RIBOSYLAMINO-4(3H)-PYRIMIDINONE 5'-PHOSPHATE REDUCTASE"/>
    <property type="match status" value="1"/>
</dbReference>
<dbReference type="SUPFAM" id="SSF53597">
    <property type="entry name" value="Dihydrofolate reductase-like"/>
    <property type="match status" value="1"/>
</dbReference>
<dbReference type="InterPro" id="IPR050765">
    <property type="entry name" value="Riboflavin_Biosynth_HTPR"/>
</dbReference>
<dbReference type="Proteomes" id="UP001595872">
    <property type="component" value="Unassembled WGS sequence"/>
</dbReference>
<dbReference type="EMBL" id="JBHSIT010000010">
    <property type="protein sequence ID" value="MFC4911838.1"/>
    <property type="molecule type" value="Genomic_DNA"/>
</dbReference>
<dbReference type="Pfam" id="PF01872">
    <property type="entry name" value="RibD_C"/>
    <property type="match status" value="1"/>
</dbReference>
<accession>A0ABV9U5Q8</accession>
<dbReference type="InterPro" id="IPR024072">
    <property type="entry name" value="DHFR-like_dom_sf"/>
</dbReference>
<evidence type="ECO:0000313" key="6">
    <source>
        <dbReference type="Proteomes" id="UP001595872"/>
    </source>
</evidence>
<evidence type="ECO:0000313" key="5">
    <source>
        <dbReference type="EMBL" id="MFC4911838.1"/>
    </source>
</evidence>
<dbReference type="RefSeq" id="WP_378261149.1">
    <property type="nucleotide sequence ID" value="NZ_JBHSIT010000010.1"/>
</dbReference>
<dbReference type="InterPro" id="IPR002734">
    <property type="entry name" value="RibDG_C"/>
</dbReference>
<feature type="domain" description="Bacterial bifunctional deaminase-reductase C-terminal" evidence="4">
    <location>
        <begin position="26"/>
        <end position="197"/>
    </location>
</feature>
<reference evidence="6" key="1">
    <citation type="journal article" date="2019" name="Int. J. Syst. Evol. Microbiol.">
        <title>The Global Catalogue of Microorganisms (GCM) 10K type strain sequencing project: providing services to taxonomists for standard genome sequencing and annotation.</title>
        <authorList>
            <consortium name="The Broad Institute Genomics Platform"/>
            <consortium name="The Broad Institute Genome Sequencing Center for Infectious Disease"/>
            <person name="Wu L."/>
            <person name="Ma J."/>
        </authorList>
    </citation>
    <scope>NUCLEOTIDE SEQUENCE [LARGE SCALE GENOMIC DNA]</scope>
    <source>
        <strain evidence="6">KLKA75</strain>
    </source>
</reference>
<sequence>MRRLLPEPAGQTDPYAAYSDVPPMRVGMVVSADGSVTDPDGWTDGLGGDADFRVFRTLRALADAILVGAATVRTGRLGPARLRPDLRERRGGPPAPIVVVSRSLDLPWDLPLFTAAETPTLVVTPSEGSVPSGIRVVRAPDLRGAVAELRDGLGLRRLLCEGGPGLTTALLREGLVDELCLNIAPTLLGSRFHTGLLSRLDAPVDLDLTAVHEDEGVLFLRYRVRTTS</sequence>
<comment type="caution">
    <text evidence="5">The sequence shown here is derived from an EMBL/GenBank/DDBJ whole genome shotgun (WGS) entry which is preliminary data.</text>
</comment>